<dbReference type="STRING" id="167879.CPS_2631"/>
<organism evidence="1 2">
    <name type="scientific">Colwellia psychrerythraea (strain 34H / ATCC BAA-681)</name>
    <name type="common">Vibrio psychroerythus</name>
    <dbReference type="NCBI Taxonomy" id="167879"/>
    <lineage>
        <taxon>Bacteria</taxon>
        <taxon>Pseudomonadati</taxon>
        <taxon>Pseudomonadota</taxon>
        <taxon>Gammaproteobacteria</taxon>
        <taxon>Alteromonadales</taxon>
        <taxon>Colwelliaceae</taxon>
        <taxon>Colwellia</taxon>
    </lineage>
</organism>
<name>Q481C4_COLP3</name>
<evidence type="ECO:0000313" key="2">
    <source>
        <dbReference type="Proteomes" id="UP000000547"/>
    </source>
</evidence>
<dbReference type="KEGG" id="cps:CPS_2631"/>
<evidence type="ECO:0000313" key="1">
    <source>
        <dbReference type="EMBL" id="AAZ25532.1"/>
    </source>
</evidence>
<accession>Q481C4</accession>
<dbReference type="EMBL" id="CP000083">
    <property type="protein sequence ID" value="AAZ25532.1"/>
    <property type="molecule type" value="Genomic_DNA"/>
</dbReference>
<dbReference type="HOGENOM" id="CLU_3373164_0_0_6"/>
<proteinExistence type="predicted"/>
<sequence>MLNYLLNAGPNITVRAFLLRANSKKQTKHLSEHH</sequence>
<dbReference type="AlphaFoldDB" id="Q481C4"/>
<gene>
    <name evidence="1" type="ordered locus">CPS_2631</name>
</gene>
<reference evidence="1" key="1">
    <citation type="journal article" date="2005" name="Proc. Natl. Acad. Sci. U.S.A.">
        <title>The psychrophilic lifestyle as revealed by the genome sequence of Colwellia psychrerythraea 34H through genomic and proteomic analyses.</title>
        <authorList>
            <person name="Methe B.A."/>
            <person name="Nelson K.E."/>
            <person name="Deming J.W."/>
            <person name="Momen B."/>
            <person name="Melamud E."/>
            <person name="Zhang X."/>
            <person name="Moult J."/>
            <person name="Madupu R."/>
            <person name="Nelson W.C."/>
            <person name="Dodson R.J."/>
            <person name="Brinkac L.M."/>
            <person name="Daugherty S.C."/>
            <person name="Durkin A.S."/>
            <person name="DeBoy R.T."/>
            <person name="Kolonay J.F."/>
            <person name="Sullivan S.A."/>
            <person name="Zhou L."/>
            <person name="Davidsen T.M."/>
            <person name="Wu M."/>
            <person name="Huston A.L."/>
            <person name="Lewis M."/>
            <person name="Weaver B."/>
            <person name="Weidman J.F."/>
            <person name="Khouri H."/>
            <person name="Utterback T.R."/>
            <person name="Feldblyum T.V."/>
            <person name="Fraser C.M."/>
        </authorList>
    </citation>
    <scope>NUCLEOTIDE SEQUENCE [LARGE SCALE GENOMIC DNA]</scope>
    <source>
        <strain evidence="1">34H</strain>
    </source>
</reference>
<protein>
    <submittedName>
        <fullName evidence="1">Uncharacterized protein</fullName>
    </submittedName>
</protein>
<dbReference type="Proteomes" id="UP000000547">
    <property type="component" value="Chromosome"/>
</dbReference>